<dbReference type="SUPFAM" id="SSF54523">
    <property type="entry name" value="Pili subunits"/>
    <property type="match status" value="1"/>
</dbReference>
<dbReference type="EMBL" id="JAQSIP010000001">
    <property type="protein sequence ID" value="MDD0837044.1"/>
    <property type="molecule type" value="Genomic_DNA"/>
</dbReference>
<dbReference type="NCBIfam" id="TIGR02532">
    <property type="entry name" value="IV_pilin_GFxxxE"/>
    <property type="match status" value="1"/>
</dbReference>
<keyword evidence="3" id="KW-1003">Cell membrane</keyword>
<keyword evidence="5" id="KW-0997">Cell inner membrane</keyword>
<dbReference type="Gene3D" id="3.55.40.10">
    <property type="entry name" value="minor pseudopilin epsh domain"/>
    <property type="match status" value="1"/>
</dbReference>
<dbReference type="PROSITE" id="PS00409">
    <property type="entry name" value="PROKAR_NTER_METHYL"/>
    <property type="match status" value="1"/>
</dbReference>
<keyword evidence="6" id="KW-0812">Transmembrane</keyword>
<evidence type="ECO:0000256" key="8">
    <source>
        <dbReference type="ARBA" id="ARBA00023136"/>
    </source>
</evidence>
<evidence type="ECO:0000256" key="2">
    <source>
        <dbReference type="ARBA" id="ARBA00021549"/>
    </source>
</evidence>
<evidence type="ECO:0000256" key="6">
    <source>
        <dbReference type="ARBA" id="ARBA00022692"/>
    </source>
</evidence>
<evidence type="ECO:0000256" key="7">
    <source>
        <dbReference type="ARBA" id="ARBA00022989"/>
    </source>
</evidence>
<name>A0ABT5MSM3_9BURK</name>
<evidence type="ECO:0000256" key="3">
    <source>
        <dbReference type="ARBA" id="ARBA00022475"/>
    </source>
</evidence>
<protein>
    <recommendedName>
        <fullName evidence="2">Type II secretion system protein H</fullName>
    </recommendedName>
    <alternativeName>
        <fullName evidence="10">General secretion pathway protein H</fullName>
    </alternativeName>
</protein>
<feature type="domain" description="General secretion pathway GspH" evidence="11">
    <location>
        <begin position="58"/>
        <end position="177"/>
    </location>
</feature>
<gene>
    <name evidence="12" type="ORF">PSQ40_00520</name>
</gene>
<dbReference type="Proteomes" id="UP001528673">
    <property type="component" value="Unassembled WGS sequence"/>
</dbReference>
<organism evidence="12 13">
    <name type="scientific">Curvibacter cyanobacteriorum</name>
    <dbReference type="NCBI Taxonomy" id="3026422"/>
    <lineage>
        <taxon>Bacteria</taxon>
        <taxon>Pseudomonadati</taxon>
        <taxon>Pseudomonadota</taxon>
        <taxon>Betaproteobacteria</taxon>
        <taxon>Burkholderiales</taxon>
        <taxon>Comamonadaceae</taxon>
        <taxon>Curvibacter</taxon>
    </lineage>
</organism>
<dbReference type="RefSeq" id="WP_273947878.1">
    <property type="nucleotide sequence ID" value="NZ_JAQSIP010000001.1"/>
</dbReference>
<sequence length="191" mass="20774">MASLKFLPRSLRLGQTVCPSRGLTLPELLLTLVLLAVLSMAAWPSVRDWVARQRVEAAAQQMVAALQRARIEGLRRDGGVVLARLTPPDCASMALSDWSCGWVLFVDDDGDRRWSPGELALQHFPLQDQTQVRRSVNAGSVSVNRWGQWVGLVFSFTFVPPSGDLASSIQLCGSSGGRLRKITGATRCDAA</sequence>
<keyword evidence="7" id="KW-1133">Transmembrane helix</keyword>
<dbReference type="InterPro" id="IPR022346">
    <property type="entry name" value="T2SS_GspH"/>
</dbReference>
<dbReference type="Pfam" id="PF12019">
    <property type="entry name" value="GspH"/>
    <property type="match status" value="1"/>
</dbReference>
<comment type="similarity">
    <text evidence="9">Belongs to the GSP H family.</text>
</comment>
<keyword evidence="4" id="KW-0488">Methylation</keyword>
<evidence type="ECO:0000256" key="5">
    <source>
        <dbReference type="ARBA" id="ARBA00022519"/>
    </source>
</evidence>
<evidence type="ECO:0000256" key="4">
    <source>
        <dbReference type="ARBA" id="ARBA00022481"/>
    </source>
</evidence>
<evidence type="ECO:0000256" key="10">
    <source>
        <dbReference type="ARBA" id="ARBA00030775"/>
    </source>
</evidence>
<keyword evidence="8" id="KW-0472">Membrane</keyword>
<evidence type="ECO:0000259" key="11">
    <source>
        <dbReference type="Pfam" id="PF12019"/>
    </source>
</evidence>
<reference evidence="12 13" key="1">
    <citation type="submission" date="2023-02" db="EMBL/GenBank/DDBJ databases">
        <title>Bacterial whole genomic sequence of Curvibacter sp. HBC61.</title>
        <authorList>
            <person name="Le V."/>
            <person name="Ko S.-R."/>
            <person name="Ahn C.-Y."/>
            <person name="Oh H.-M."/>
        </authorList>
    </citation>
    <scope>NUCLEOTIDE SEQUENCE [LARGE SCALE GENOMIC DNA]</scope>
    <source>
        <strain evidence="12 13">HBC61</strain>
    </source>
</reference>
<evidence type="ECO:0000256" key="1">
    <source>
        <dbReference type="ARBA" id="ARBA00004377"/>
    </source>
</evidence>
<keyword evidence="13" id="KW-1185">Reference proteome</keyword>
<dbReference type="InterPro" id="IPR045584">
    <property type="entry name" value="Pilin-like"/>
</dbReference>
<comment type="caution">
    <text evidence="12">The sequence shown here is derived from an EMBL/GenBank/DDBJ whole genome shotgun (WGS) entry which is preliminary data.</text>
</comment>
<accession>A0ABT5MSM3</accession>
<comment type="subcellular location">
    <subcellularLocation>
        <location evidence="1">Cell inner membrane</location>
        <topology evidence="1">Single-pass membrane protein</topology>
    </subcellularLocation>
</comment>
<evidence type="ECO:0000256" key="9">
    <source>
        <dbReference type="ARBA" id="ARBA00025772"/>
    </source>
</evidence>
<dbReference type="InterPro" id="IPR012902">
    <property type="entry name" value="N_methyl_site"/>
</dbReference>
<evidence type="ECO:0000313" key="13">
    <source>
        <dbReference type="Proteomes" id="UP001528673"/>
    </source>
</evidence>
<proteinExistence type="inferred from homology"/>
<evidence type="ECO:0000313" key="12">
    <source>
        <dbReference type="EMBL" id="MDD0837044.1"/>
    </source>
</evidence>